<dbReference type="PANTHER" id="PTHR19879:SF9">
    <property type="entry name" value="TRANSCRIPTION INITIATION FACTOR TFIID SUBUNIT 5"/>
    <property type="match status" value="1"/>
</dbReference>
<keyword evidence="3" id="KW-1185">Reference proteome</keyword>
<dbReference type="InterPro" id="IPR001680">
    <property type="entry name" value="WD40_rpt"/>
</dbReference>
<dbReference type="PROSITE" id="PS50082">
    <property type="entry name" value="WD_REPEATS_2"/>
    <property type="match status" value="3"/>
</dbReference>
<name>N2A941_9FIRM</name>
<sequence>MTVDSKASIIYNYLLCQLGKVMLDYQETDILSTYSHIFFTAPYIAYNMEKLGNFFLDREELHPLECERQAIFSEDYILESAFNFIGDVVYHEQKNINISAILVYRQHMLMEEERKYIFRHQYFRDFLAALNIVNYLQKDASQCIELLKERRLPGTILEMLCGMNTIIGREEWKHTLGVLCDLNSHEVGYAINSVLMILSGFQKKLINMERRGKKWYLPVMSDRFERLDFESAELCGLNFSGNESASFSECKFTLSNFISKGHHSSVTCVQYYPYKENCKVALTASLDGFIKEWDLVKGECIAAYHTGGHIIYAAYEKNGNSIFAANTDSVVYRFKRHAVIDGNKNLSKEPIRYLGHTKDVKCIDICTDGKFFITASTDRMIREWSIDNPGESRLFEGSETMVCVARYSACNRYIISGAKSGEVRIWDREHAYSIYRFLKDTQMLSRVFAIIAKGIRR</sequence>
<evidence type="ECO:0000313" key="2">
    <source>
        <dbReference type="EMBL" id="EMZ22615.1"/>
    </source>
</evidence>
<evidence type="ECO:0000256" key="1">
    <source>
        <dbReference type="PROSITE-ProRule" id="PRU00221"/>
    </source>
</evidence>
<keyword evidence="1" id="KW-0853">WD repeat</keyword>
<dbReference type="PROSITE" id="PS50294">
    <property type="entry name" value="WD_REPEATS_REGION"/>
    <property type="match status" value="1"/>
</dbReference>
<dbReference type="eggNOG" id="COG2319">
    <property type="taxonomic scope" value="Bacteria"/>
</dbReference>
<proteinExistence type="predicted"/>
<reference evidence="2 3" key="1">
    <citation type="journal article" date="2014" name="Genome Announc.">
        <title>Draft genome sequences of the altered schaedler flora, a defined bacterial community from gnotobiotic mice.</title>
        <authorList>
            <person name="Wannemuehler M.J."/>
            <person name="Overstreet A.M."/>
            <person name="Ward D.V."/>
            <person name="Phillips G.J."/>
        </authorList>
    </citation>
    <scope>NUCLEOTIDE SEQUENCE [LARGE SCALE GENOMIC DNA]</scope>
    <source>
        <strain evidence="2 3">ASF492</strain>
    </source>
</reference>
<dbReference type="InterPro" id="IPR036322">
    <property type="entry name" value="WD40_repeat_dom_sf"/>
</dbReference>
<dbReference type="PANTHER" id="PTHR19879">
    <property type="entry name" value="TRANSCRIPTION INITIATION FACTOR TFIID"/>
    <property type="match status" value="1"/>
</dbReference>
<dbReference type="SMART" id="SM00320">
    <property type="entry name" value="WD40"/>
    <property type="match status" value="4"/>
</dbReference>
<dbReference type="SUPFAM" id="SSF50978">
    <property type="entry name" value="WD40 repeat-like"/>
    <property type="match status" value="1"/>
</dbReference>
<dbReference type="HOGENOM" id="CLU_598187_0_0_9"/>
<dbReference type="Pfam" id="PF00400">
    <property type="entry name" value="WD40"/>
    <property type="match status" value="3"/>
</dbReference>
<feature type="repeat" description="WD" evidence="1">
    <location>
        <begin position="353"/>
        <end position="394"/>
    </location>
</feature>
<dbReference type="Proteomes" id="UP000012589">
    <property type="component" value="Unassembled WGS sequence"/>
</dbReference>
<dbReference type="Gene3D" id="2.130.10.10">
    <property type="entry name" value="YVTN repeat-like/Quinoprotein amine dehydrogenase"/>
    <property type="match status" value="2"/>
</dbReference>
<dbReference type="InterPro" id="IPR015943">
    <property type="entry name" value="WD40/YVTN_repeat-like_dom_sf"/>
</dbReference>
<organism evidence="2 3">
    <name type="scientific">Eubacterium plexicaudatum ASF492</name>
    <dbReference type="NCBI Taxonomy" id="1235802"/>
    <lineage>
        <taxon>Bacteria</taxon>
        <taxon>Bacillati</taxon>
        <taxon>Bacillota</taxon>
        <taxon>Clostridia</taxon>
        <taxon>Eubacteriales</taxon>
        <taxon>Eubacteriaceae</taxon>
        <taxon>Eubacterium</taxon>
    </lineage>
</organism>
<dbReference type="EMBL" id="AQFT01000120">
    <property type="protein sequence ID" value="EMZ22615.1"/>
    <property type="molecule type" value="Genomic_DNA"/>
</dbReference>
<feature type="repeat" description="WD" evidence="1">
    <location>
        <begin position="259"/>
        <end position="303"/>
    </location>
</feature>
<dbReference type="AlphaFoldDB" id="N2A941"/>
<dbReference type="STRING" id="1235802.C823_03996"/>
<accession>N2A941</accession>
<protein>
    <submittedName>
        <fullName evidence="2">Uncharacterized protein</fullName>
    </submittedName>
</protein>
<comment type="caution">
    <text evidence="2">The sequence shown here is derived from an EMBL/GenBank/DDBJ whole genome shotgun (WGS) entry which is preliminary data.</text>
</comment>
<evidence type="ECO:0000313" key="3">
    <source>
        <dbReference type="Proteomes" id="UP000012589"/>
    </source>
</evidence>
<feature type="repeat" description="WD" evidence="1">
    <location>
        <begin position="395"/>
        <end position="427"/>
    </location>
</feature>
<dbReference type="PATRIC" id="fig|1235802.3.peg.4231"/>
<gene>
    <name evidence="2" type="ORF">C823_03996</name>
</gene>